<name>A0A7H8N379_9ACTN</name>
<sequence length="119" mass="13017">MTTQVVSVEQQYRALLDGDGLTFSPTRPAPTGGFMVSLAGSERTFPVSRFTAEDLSGYIRDYAHRVTEESLFYGAWVDGGLVYLDLSVNVQDRAQAVAFGRLESQLAIFDVANCEVVSL</sequence>
<gene>
    <name evidence="1" type="ORF">HUT08_04300</name>
</gene>
<protein>
    <submittedName>
        <fullName evidence="1">Uncharacterized protein</fullName>
    </submittedName>
</protein>
<dbReference type="RefSeq" id="WP_176160624.1">
    <property type="nucleotide sequence ID" value="NZ_CP054929.1"/>
</dbReference>
<evidence type="ECO:0000313" key="2">
    <source>
        <dbReference type="Proteomes" id="UP000509303"/>
    </source>
</evidence>
<keyword evidence="2" id="KW-1185">Reference proteome</keyword>
<evidence type="ECO:0000313" key="1">
    <source>
        <dbReference type="EMBL" id="QKW48892.1"/>
    </source>
</evidence>
<dbReference type="Proteomes" id="UP000509303">
    <property type="component" value="Chromosome"/>
</dbReference>
<accession>A0A7H8N379</accession>
<dbReference type="AlphaFoldDB" id="A0A7H8N379"/>
<organism evidence="1 2">
    <name type="scientific">Streptomyces buecherae</name>
    <dbReference type="NCBI Taxonomy" id="2763006"/>
    <lineage>
        <taxon>Bacteria</taxon>
        <taxon>Bacillati</taxon>
        <taxon>Actinomycetota</taxon>
        <taxon>Actinomycetes</taxon>
        <taxon>Kitasatosporales</taxon>
        <taxon>Streptomycetaceae</taxon>
        <taxon>Streptomyces</taxon>
    </lineage>
</organism>
<reference evidence="1 2" key="1">
    <citation type="submission" date="2020-06" db="EMBL/GenBank/DDBJ databases">
        <title>Genome mining for natural products.</title>
        <authorList>
            <person name="Zhang B."/>
            <person name="Shi J."/>
            <person name="Ge H."/>
        </authorList>
    </citation>
    <scope>NUCLEOTIDE SEQUENCE [LARGE SCALE GENOMIC DNA]</scope>
    <source>
        <strain evidence="1 2">NA00687</strain>
    </source>
</reference>
<dbReference type="EMBL" id="CP054929">
    <property type="protein sequence ID" value="QKW48892.1"/>
    <property type="molecule type" value="Genomic_DNA"/>
</dbReference>
<proteinExistence type="predicted"/>